<proteinExistence type="predicted"/>
<comment type="caution">
    <text evidence="2">The sequence shown here is derived from an EMBL/GenBank/DDBJ whole genome shotgun (WGS) entry which is preliminary data.</text>
</comment>
<feature type="transmembrane region" description="Helical" evidence="1">
    <location>
        <begin position="111"/>
        <end position="136"/>
    </location>
</feature>
<organism evidence="2 3">
    <name type="scientific">Mytilus edulis</name>
    <name type="common">Blue mussel</name>
    <dbReference type="NCBI Taxonomy" id="6550"/>
    <lineage>
        <taxon>Eukaryota</taxon>
        <taxon>Metazoa</taxon>
        <taxon>Spiralia</taxon>
        <taxon>Lophotrochozoa</taxon>
        <taxon>Mollusca</taxon>
        <taxon>Bivalvia</taxon>
        <taxon>Autobranchia</taxon>
        <taxon>Pteriomorphia</taxon>
        <taxon>Mytilida</taxon>
        <taxon>Mytiloidea</taxon>
        <taxon>Mytilidae</taxon>
        <taxon>Mytilinae</taxon>
        <taxon>Mytilus</taxon>
    </lineage>
</organism>
<keyword evidence="3" id="KW-1185">Reference proteome</keyword>
<sequence>MDGHIYPPCKDLKHGKEMSSSSGKDCCISTGCSINKVTENCCYLPTNAIITNRLGLVPVAIMMYCYVWYRLGGGIFLSSADGCYHKKLLKTGNGHDHDILMLSGKGQVTDYFCNLLMVAIVRNCLRLVTVAIMIYYCCLVTIRLRNISVIC</sequence>
<gene>
    <name evidence="2" type="ORF">MEDL_32278</name>
</gene>
<evidence type="ECO:0000313" key="3">
    <source>
        <dbReference type="Proteomes" id="UP000683360"/>
    </source>
</evidence>
<keyword evidence="1" id="KW-0472">Membrane</keyword>
<dbReference type="Proteomes" id="UP000683360">
    <property type="component" value="Unassembled WGS sequence"/>
</dbReference>
<evidence type="ECO:0000256" key="1">
    <source>
        <dbReference type="SAM" id="Phobius"/>
    </source>
</evidence>
<evidence type="ECO:0000313" key="2">
    <source>
        <dbReference type="EMBL" id="CAG2218659.1"/>
    </source>
</evidence>
<dbReference type="EMBL" id="CAJPWZ010001605">
    <property type="protein sequence ID" value="CAG2218659.1"/>
    <property type="molecule type" value="Genomic_DNA"/>
</dbReference>
<name>A0A8S3SCG3_MYTED</name>
<keyword evidence="1" id="KW-0812">Transmembrane</keyword>
<reference evidence="2" key="1">
    <citation type="submission" date="2021-03" db="EMBL/GenBank/DDBJ databases">
        <authorList>
            <person name="Bekaert M."/>
        </authorList>
    </citation>
    <scope>NUCLEOTIDE SEQUENCE</scope>
</reference>
<protein>
    <submittedName>
        <fullName evidence="2">Uncharacterized protein</fullName>
    </submittedName>
</protein>
<keyword evidence="1" id="KW-1133">Transmembrane helix</keyword>
<dbReference type="AlphaFoldDB" id="A0A8S3SCG3"/>
<accession>A0A8S3SCG3</accession>